<keyword evidence="3" id="KW-1003">Cell membrane</keyword>
<protein>
    <submittedName>
        <fullName evidence="11">ABC transporter ATP-binding protein</fullName>
    </submittedName>
</protein>
<evidence type="ECO:0000313" key="12">
    <source>
        <dbReference type="Proteomes" id="UP001651880"/>
    </source>
</evidence>
<evidence type="ECO:0000256" key="3">
    <source>
        <dbReference type="ARBA" id="ARBA00022475"/>
    </source>
</evidence>
<dbReference type="Proteomes" id="UP001651880">
    <property type="component" value="Unassembled WGS sequence"/>
</dbReference>
<organism evidence="11 12">
    <name type="scientific">Lutispora saccharofermentans</name>
    <dbReference type="NCBI Taxonomy" id="3024236"/>
    <lineage>
        <taxon>Bacteria</taxon>
        <taxon>Bacillati</taxon>
        <taxon>Bacillota</taxon>
        <taxon>Clostridia</taxon>
        <taxon>Lutisporales</taxon>
        <taxon>Lutisporaceae</taxon>
        <taxon>Lutispora</taxon>
    </lineage>
</organism>
<keyword evidence="7" id="KW-0408">Iron</keyword>
<keyword evidence="4" id="KW-0410">Iron transport</keyword>
<evidence type="ECO:0000256" key="1">
    <source>
        <dbReference type="ARBA" id="ARBA00004202"/>
    </source>
</evidence>
<reference evidence="11 12" key="1">
    <citation type="submission" date="2021-10" db="EMBL/GenBank/DDBJ databases">
        <title>Lutispora strain m25 sp. nov., a thermophilic, non-spore-forming bacterium isolated from a lab-scale methanogenic bioreactor digesting anaerobic sludge.</title>
        <authorList>
            <person name="El Houari A."/>
            <person name="Mcdonald J."/>
        </authorList>
    </citation>
    <scope>NUCLEOTIDE SEQUENCE [LARGE SCALE GENOMIC DNA]</scope>
    <source>
        <strain evidence="12">m25</strain>
    </source>
</reference>
<accession>A0ABT1NAT7</accession>
<evidence type="ECO:0000313" key="11">
    <source>
        <dbReference type="EMBL" id="MCQ1528362.1"/>
    </source>
</evidence>
<keyword evidence="12" id="KW-1185">Reference proteome</keyword>
<evidence type="ECO:0000256" key="8">
    <source>
        <dbReference type="ARBA" id="ARBA00023065"/>
    </source>
</evidence>
<dbReference type="PANTHER" id="PTHR42771:SF4">
    <property type="entry name" value="IRON(3+)-HYDROXAMATE IMPORT ATP-BINDING PROTEIN FHUC"/>
    <property type="match status" value="1"/>
</dbReference>
<keyword evidence="9" id="KW-0472">Membrane</keyword>
<dbReference type="CDD" id="cd03214">
    <property type="entry name" value="ABC_Iron-Siderophores_B12_Hemin"/>
    <property type="match status" value="1"/>
</dbReference>
<keyword evidence="5" id="KW-0547">Nucleotide-binding</keyword>
<evidence type="ECO:0000256" key="5">
    <source>
        <dbReference type="ARBA" id="ARBA00022741"/>
    </source>
</evidence>
<evidence type="ECO:0000259" key="10">
    <source>
        <dbReference type="PROSITE" id="PS50893"/>
    </source>
</evidence>
<evidence type="ECO:0000256" key="9">
    <source>
        <dbReference type="ARBA" id="ARBA00023136"/>
    </source>
</evidence>
<dbReference type="EMBL" id="JAJEKE010000001">
    <property type="protein sequence ID" value="MCQ1528362.1"/>
    <property type="molecule type" value="Genomic_DNA"/>
</dbReference>
<dbReference type="SMART" id="SM00382">
    <property type="entry name" value="AAA"/>
    <property type="match status" value="1"/>
</dbReference>
<dbReference type="InterPro" id="IPR003439">
    <property type="entry name" value="ABC_transporter-like_ATP-bd"/>
</dbReference>
<comment type="caution">
    <text evidence="11">The sequence shown here is derived from an EMBL/GenBank/DDBJ whole genome shotgun (WGS) entry which is preliminary data.</text>
</comment>
<feature type="domain" description="ABC transporter" evidence="10">
    <location>
        <begin position="9"/>
        <end position="245"/>
    </location>
</feature>
<evidence type="ECO:0000256" key="7">
    <source>
        <dbReference type="ARBA" id="ARBA00023004"/>
    </source>
</evidence>
<dbReference type="InterPro" id="IPR027417">
    <property type="entry name" value="P-loop_NTPase"/>
</dbReference>
<dbReference type="PROSITE" id="PS50893">
    <property type="entry name" value="ABC_TRANSPORTER_2"/>
    <property type="match status" value="1"/>
</dbReference>
<dbReference type="PANTHER" id="PTHR42771">
    <property type="entry name" value="IRON(3+)-HYDROXAMATE IMPORT ATP-BINDING PROTEIN FHUC"/>
    <property type="match status" value="1"/>
</dbReference>
<sequence length="277" mass="31481">MKMGSDNILEIKNLSISYKDNKIIDDIDLDIERGKIYSIIGPNGCGKTTLIRAMSRNIKPQNGDILLSGKNIFKTGTKNVARKMAVLYQSNSTMSDATVRQLVQYGRFAYKRWWKGFEKEDAEIVDWALEKTGLAAFENRKINTLSGGERQRAWIAMAIAQKPEILLLDEPTTFLDICHQLEIMELVAKLNREEGITIVMVLHDINHAARYSDELIVIKDHKIFKKGDPWTILKSDVLRCAFRVEAQISRDVETNKPIFYAKKMVVPCSGSGIEEKL</sequence>
<evidence type="ECO:0000256" key="4">
    <source>
        <dbReference type="ARBA" id="ARBA00022496"/>
    </source>
</evidence>
<dbReference type="PROSITE" id="PS00211">
    <property type="entry name" value="ABC_TRANSPORTER_1"/>
    <property type="match status" value="1"/>
</dbReference>
<dbReference type="SUPFAM" id="SSF52540">
    <property type="entry name" value="P-loop containing nucleoside triphosphate hydrolases"/>
    <property type="match status" value="1"/>
</dbReference>
<proteinExistence type="predicted"/>
<dbReference type="GO" id="GO:0005524">
    <property type="term" value="F:ATP binding"/>
    <property type="evidence" value="ECO:0007669"/>
    <property type="project" value="UniProtKB-KW"/>
</dbReference>
<name>A0ABT1NAT7_9FIRM</name>
<dbReference type="InterPro" id="IPR003593">
    <property type="entry name" value="AAA+_ATPase"/>
</dbReference>
<dbReference type="Pfam" id="PF00005">
    <property type="entry name" value="ABC_tran"/>
    <property type="match status" value="1"/>
</dbReference>
<keyword evidence="8" id="KW-0406">Ion transport</keyword>
<dbReference type="InterPro" id="IPR017871">
    <property type="entry name" value="ABC_transporter-like_CS"/>
</dbReference>
<evidence type="ECO:0000256" key="2">
    <source>
        <dbReference type="ARBA" id="ARBA00022448"/>
    </source>
</evidence>
<keyword evidence="6 11" id="KW-0067">ATP-binding</keyword>
<dbReference type="InterPro" id="IPR051535">
    <property type="entry name" value="Siderophore_ABC-ATPase"/>
</dbReference>
<dbReference type="Gene3D" id="3.40.50.300">
    <property type="entry name" value="P-loop containing nucleotide triphosphate hydrolases"/>
    <property type="match status" value="1"/>
</dbReference>
<gene>
    <name evidence="11" type="ORF">LJD61_02205</name>
</gene>
<evidence type="ECO:0000256" key="6">
    <source>
        <dbReference type="ARBA" id="ARBA00022840"/>
    </source>
</evidence>
<comment type="subcellular location">
    <subcellularLocation>
        <location evidence="1">Cell membrane</location>
        <topology evidence="1">Peripheral membrane protein</topology>
    </subcellularLocation>
</comment>
<keyword evidence="2" id="KW-0813">Transport</keyword>